<dbReference type="InterPro" id="IPR001789">
    <property type="entry name" value="Sig_transdc_resp-reg_receiver"/>
</dbReference>
<evidence type="ECO:0000256" key="1">
    <source>
        <dbReference type="ARBA" id="ARBA00022553"/>
    </source>
</evidence>
<evidence type="ECO:0000313" key="4">
    <source>
        <dbReference type="EMBL" id="KAA5614277.1"/>
    </source>
</evidence>
<gene>
    <name evidence="4" type="ORF">F1189_01380</name>
</gene>
<reference evidence="4 5" key="1">
    <citation type="submission" date="2019-09" db="EMBL/GenBank/DDBJ databases">
        <title>Genome sequence of Rhodovastum atsumiense, a diverse member of the Acetobacteraceae family of non-sulfur purple photosynthetic bacteria.</title>
        <authorList>
            <person name="Meyer T."/>
            <person name="Kyndt J."/>
        </authorList>
    </citation>
    <scope>NUCLEOTIDE SEQUENCE [LARGE SCALE GENOMIC DNA]</scope>
    <source>
        <strain evidence="4 5">DSM 21279</strain>
    </source>
</reference>
<proteinExistence type="predicted"/>
<dbReference type="Pfam" id="PF00072">
    <property type="entry name" value="Response_reg"/>
    <property type="match status" value="1"/>
</dbReference>
<evidence type="ECO:0000256" key="2">
    <source>
        <dbReference type="PROSITE-ProRule" id="PRU00169"/>
    </source>
</evidence>
<evidence type="ECO:0000313" key="5">
    <source>
        <dbReference type="Proteomes" id="UP000325255"/>
    </source>
</evidence>
<dbReference type="PANTHER" id="PTHR44591">
    <property type="entry name" value="STRESS RESPONSE REGULATOR PROTEIN 1"/>
    <property type="match status" value="1"/>
</dbReference>
<dbReference type="InterPro" id="IPR011006">
    <property type="entry name" value="CheY-like_superfamily"/>
</dbReference>
<name>A0A5M6J2F0_9PROT</name>
<accession>A0A5M6J2F0</accession>
<feature type="modified residue" description="4-aspartylphosphate" evidence="2">
    <location>
        <position position="129"/>
    </location>
</feature>
<keyword evidence="1 2" id="KW-0597">Phosphoprotein</keyword>
<evidence type="ECO:0000259" key="3">
    <source>
        <dbReference type="PROSITE" id="PS50110"/>
    </source>
</evidence>
<dbReference type="GO" id="GO:0000160">
    <property type="term" value="P:phosphorelay signal transduction system"/>
    <property type="evidence" value="ECO:0007669"/>
    <property type="project" value="InterPro"/>
</dbReference>
<sequence length="202" mass="21555">MQGILASGTMLSTAPLALRHLSIILTLLALGKAQTHAERQDIPCKMWGSSMIATTAEAQAPPRERFLRQMHDHGDKSVTILLVDDNGPLRDVTARLLGMAGYHVVTAASADEAIRILESEAPVDLLLSDVIMPGTMDGYGLARCAAVSSRRIGVLLVSAFAHTPPAHDAGLANLPLLRKPYRARELLSAIETVLATVQQPAP</sequence>
<dbReference type="SUPFAM" id="SSF52172">
    <property type="entry name" value="CheY-like"/>
    <property type="match status" value="1"/>
</dbReference>
<dbReference type="Gene3D" id="3.40.50.2300">
    <property type="match status" value="1"/>
</dbReference>
<dbReference type="EMBL" id="VWPK01000002">
    <property type="protein sequence ID" value="KAA5614277.1"/>
    <property type="molecule type" value="Genomic_DNA"/>
</dbReference>
<dbReference type="Proteomes" id="UP000325255">
    <property type="component" value="Unassembled WGS sequence"/>
</dbReference>
<feature type="domain" description="Response regulatory" evidence="3">
    <location>
        <begin position="79"/>
        <end position="194"/>
    </location>
</feature>
<dbReference type="OrthoDB" id="9784719at2"/>
<dbReference type="AlphaFoldDB" id="A0A5M6J2F0"/>
<dbReference type="PANTHER" id="PTHR44591:SF21">
    <property type="entry name" value="TWO-COMPONENT RESPONSE REGULATOR"/>
    <property type="match status" value="1"/>
</dbReference>
<organism evidence="4 5">
    <name type="scientific">Rhodovastum atsumiense</name>
    <dbReference type="NCBI Taxonomy" id="504468"/>
    <lineage>
        <taxon>Bacteria</taxon>
        <taxon>Pseudomonadati</taxon>
        <taxon>Pseudomonadota</taxon>
        <taxon>Alphaproteobacteria</taxon>
        <taxon>Acetobacterales</taxon>
        <taxon>Acetobacteraceae</taxon>
        <taxon>Rhodovastum</taxon>
    </lineage>
</organism>
<dbReference type="InterPro" id="IPR050595">
    <property type="entry name" value="Bact_response_regulator"/>
</dbReference>
<dbReference type="SMART" id="SM00448">
    <property type="entry name" value="REC"/>
    <property type="match status" value="1"/>
</dbReference>
<protein>
    <submittedName>
        <fullName evidence="4">Response regulator</fullName>
    </submittedName>
</protein>
<keyword evidence="5" id="KW-1185">Reference proteome</keyword>
<dbReference type="PROSITE" id="PS50110">
    <property type="entry name" value="RESPONSE_REGULATORY"/>
    <property type="match status" value="1"/>
</dbReference>
<comment type="caution">
    <text evidence="4">The sequence shown here is derived from an EMBL/GenBank/DDBJ whole genome shotgun (WGS) entry which is preliminary data.</text>
</comment>